<proteinExistence type="predicted"/>
<sequence length="149" mass="16908">MKRSGFKPRKSTLKRSPFAQPTRQQFERGQEAKRRIGLKRKAKRPTVEEGSKYLAACRGEPCYLNVCCPWTDWADPTVVPCHSNFSKHGKAGARKADHEFSVPGCMACHAWLDTGPAPYDLKLETFDGALERWVPRRARKMGLEFKEAA</sequence>
<feature type="compositionally biased region" description="Basic residues" evidence="1">
    <location>
        <begin position="1"/>
        <end position="13"/>
    </location>
</feature>
<gene>
    <name evidence="2" type="ORF">FVF58_09455</name>
</gene>
<organism evidence="2 3">
    <name type="scientific">Paraburkholderia panacisoli</name>
    <dbReference type="NCBI Taxonomy" id="2603818"/>
    <lineage>
        <taxon>Bacteria</taxon>
        <taxon>Pseudomonadati</taxon>
        <taxon>Pseudomonadota</taxon>
        <taxon>Betaproteobacteria</taxon>
        <taxon>Burkholderiales</taxon>
        <taxon>Burkholderiaceae</taxon>
        <taxon>Paraburkholderia</taxon>
    </lineage>
</organism>
<dbReference type="RefSeq" id="WP_149669852.1">
    <property type="nucleotide sequence ID" value="NZ_VTUZ01000005.1"/>
</dbReference>
<dbReference type="Proteomes" id="UP000325273">
    <property type="component" value="Unassembled WGS sequence"/>
</dbReference>
<feature type="compositionally biased region" description="Basic and acidic residues" evidence="1">
    <location>
        <begin position="25"/>
        <end position="34"/>
    </location>
</feature>
<accession>A0A5B0HE31</accession>
<name>A0A5B0HE31_9BURK</name>
<dbReference type="EMBL" id="VTUZ01000005">
    <property type="protein sequence ID" value="KAA1013224.1"/>
    <property type="molecule type" value="Genomic_DNA"/>
</dbReference>
<dbReference type="Gene3D" id="3.30.50.20">
    <property type="entry name" value="prophage-derive protein ybcO"/>
    <property type="match status" value="1"/>
</dbReference>
<dbReference type="AlphaFoldDB" id="A0A5B0HE31"/>
<evidence type="ECO:0000313" key="2">
    <source>
        <dbReference type="EMBL" id="KAA1013224.1"/>
    </source>
</evidence>
<feature type="region of interest" description="Disordered" evidence="1">
    <location>
        <begin position="1"/>
        <end position="43"/>
    </location>
</feature>
<evidence type="ECO:0008006" key="4">
    <source>
        <dbReference type="Google" id="ProtNLM"/>
    </source>
</evidence>
<evidence type="ECO:0000256" key="1">
    <source>
        <dbReference type="SAM" id="MobiDB-lite"/>
    </source>
</evidence>
<keyword evidence="3" id="KW-1185">Reference proteome</keyword>
<evidence type="ECO:0000313" key="3">
    <source>
        <dbReference type="Proteomes" id="UP000325273"/>
    </source>
</evidence>
<comment type="caution">
    <text evidence="2">The sequence shown here is derived from an EMBL/GenBank/DDBJ whole genome shotgun (WGS) entry which is preliminary data.</text>
</comment>
<protein>
    <recommendedName>
        <fullName evidence="4">DUF1364 family protein</fullName>
    </recommendedName>
</protein>
<reference evidence="2 3" key="1">
    <citation type="submission" date="2019-08" db="EMBL/GenBank/DDBJ databases">
        <title>Paraburkholderia sp. DCY113.</title>
        <authorList>
            <person name="Kang J."/>
        </authorList>
    </citation>
    <scope>NUCLEOTIDE SEQUENCE [LARGE SCALE GENOMIC DNA]</scope>
    <source>
        <strain evidence="2 3">DCY113</strain>
    </source>
</reference>